<feature type="region of interest" description="Disordered" evidence="2">
    <location>
        <begin position="1"/>
        <end position="46"/>
    </location>
</feature>
<dbReference type="Proteomes" id="UP001499884">
    <property type="component" value="Unassembled WGS sequence"/>
</dbReference>
<proteinExistence type="predicted"/>
<dbReference type="InterPro" id="IPR055370">
    <property type="entry name" value="Lsr2_DNA-bd"/>
</dbReference>
<gene>
    <name evidence="4" type="ORF">GCM10023082_14450</name>
</gene>
<evidence type="ECO:0000313" key="5">
    <source>
        <dbReference type="Proteomes" id="UP001499884"/>
    </source>
</evidence>
<evidence type="ECO:0000259" key="3">
    <source>
        <dbReference type="Pfam" id="PF23359"/>
    </source>
</evidence>
<dbReference type="Pfam" id="PF23359">
    <property type="entry name" value="Lsr2_DNA-bd"/>
    <property type="match status" value="1"/>
</dbReference>
<dbReference type="Gene3D" id="4.10.320.10">
    <property type="entry name" value="E3-binding domain"/>
    <property type="match status" value="1"/>
</dbReference>
<dbReference type="RefSeq" id="WP_345642761.1">
    <property type="nucleotide sequence ID" value="NZ_BAABEP010000006.1"/>
</dbReference>
<evidence type="ECO:0000256" key="2">
    <source>
        <dbReference type="SAM" id="MobiDB-lite"/>
    </source>
</evidence>
<feature type="domain" description="Lsr2 DNA-binding" evidence="3">
    <location>
        <begin position="129"/>
        <end position="163"/>
    </location>
</feature>
<dbReference type="InterPro" id="IPR036625">
    <property type="entry name" value="E3-bd_dom_sf"/>
</dbReference>
<evidence type="ECO:0000256" key="1">
    <source>
        <dbReference type="ARBA" id="ARBA00023125"/>
    </source>
</evidence>
<comment type="caution">
    <text evidence="4">The sequence shown here is derived from an EMBL/GenBank/DDBJ whole genome shotgun (WGS) entry which is preliminary data.</text>
</comment>
<dbReference type="EMBL" id="BAABEP010000006">
    <property type="protein sequence ID" value="GAA3718000.1"/>
    <property type="molecule type" value="Genomic_DNA"/>
</dbReference>
<keyword evidence="1" id="KW-0238">DNA-binding</keyword>
<feature type="compositionally biased region" description="Basic and acidic residues" evidence="2">
    <location>
        <begin position="1"/>
        <end position="11"/>
    </location>
</feature>
<keyword evidence="5" id="KW-1185">Reference proteome</keyword>
<name>A0ABP7EF86_9ACTN</name>
<sequence>MTIEALRRIQEEATTAPDIPHRAWPTSTGDHPADPAPADSPERPVAADAEQLPVGALLAWAREHDDKTVRAHGERTTESLAALRARHAADRELAALTVEEAELTRRLEQLVARRAELAPTRKPSARRADYDPRAVRAWAQEHGHEVAPRGLIARDVVEAWRAAQQDATA</sequence>
<evidence type="ECO:0000313" key="4">
    <source>
        <dbReference type="EMBL" id="GAA3718000.1"/>
    </source>
</evidence>
<protein>
    <recommendedName>
        <fullName evidence="3">Lsr2 DNA-binding domain-containing protein</fullName>
    </recommendedName>
</protein>
<organism evidence="4 5">
    <name type="scientific">Streptomyces tremellae</name>
    <dbReference type="NCBI Taxonomy" id="1124239"/>
    <lineage>
        <taxon>Bacteria</taxon>
        <taxon>Bacillati</taxon>
        <taxon>Actinomycetota</taxon>
        <taxon>Actinomycetes</taxon>
        <taxon>Kitasatosporales</taxon>
        <taxon>Streptomycetaceae</taxon>
        <taxon>Streptomyces</taxon>
    </lineage>
</organism>
<accession>A0ABP7EF86</accession>
<reference evidence="5" key="1">
    <citation type="journal article" date="2019" name="Int. J. Syst. Evol. Microbiol.">
        <title>The Global Catalogue of Microorganisms (GCM) 10K type strain sequencing project: providing services to taxonomists for standard genome sequencing and annotation.</title>
        <authorList>
            <consortium name="The Broad Institute Genomics Platform"/>
            <consortium name="The Broad Institute Genome Sequencing Center for Infectious Disease"/>
            <person name="Wu L."/>
            <person name="Ma J."/>
        </authorList>
    </citation>
    <scope>NUCLEOTIDE SEQUENCE [LARGE SCALE GENOMIC DNA]</scope>
    <source>
        <strain evidence="5">JCM 30846</strain>
    </source>
</reference>